<evidence type="ECO:0000313" key="3">
    <source>
        <dbReference type="Proteomes" id="UP001398420"/>
    </source>
</evidence>
<keyword evidence="1" id="KW-0067">ATP-binding</keyword>
<dbReference type="GO" id="GO:0017168">
    <property type="term" value="F:5-oxoprolinase (ATP-hydrolyzing) activity"/>
    <property type="evidence" value="ECO:0007669"/>
    <property type="project" value="UniProtKB-EC"/>
</dbReference>
<dbReference type="CDD" id="cd10787">
    <property type="entry name" value="LamB_YcsF_like"/>
    <property type="match status" value="1"/>
</dbReference>
<dbReference type="SUPFAM" id="SSF88713">
    <property type="entry name" value="Glycoside hydrolase/deacetylase"/>
    <property type="match status" value="1"/>
</dbReference>
<evidence type="ECO:0000256" key="1">
    <source>
        <dbReference type="HAMAP-Rule" id="MF_00691"/>
    </source>
</evidence>
<proteinExistence type="inferred from homology"/>
<protein>
    <recommendedName>
        <fullName evidence="1">5-oxoprolinase subunit A</fullName>
        <shortName evidence="1">5-OPase subunit A</shortName>
        <ecNumber evidence="1">3.5.2.9</ecNumber>
    </recommendedName>
    <alternativeName>
        <fullName evidence="1">5-oxoprolinase (ATP-hydrolyzing) subunit A</fullName>
    </alternativeName>
</protein>
<keyword evidence="1" id="KW-0547">Nucleotide-binding</keyword>
<reference evidence="2 3" key="1">
    <citation type="submission" date="2024-04" db="EMBL/GenBank/DDBJ databases">
        <authorList>
            <person name="Wu Y.S."/>
            <person name="Zhang L."/>
        </authorList>
    </citation>
    <scope>NUCLEOTIDE SEQUENCE [LARGE SCALE GENOMIC DNA]</scope>
    <source>
        <strain evidence="2 3">KG-01</strain>
    </source>
</reference>
<organism evidence="2 3">
    <name type="scientific">Kurthia gibsonii</name>
    <dbReference type="NCBI Taxonomy" id="33946"/>
    <lineage>
        <taxon>Bacteria</taxon>
        <taxon>Bacillati</taxon>
        <taxon>Bacillota</taxon>
        <taxon>Bacilli</taxon>
        <taxon>Bacillales</taxon>
        <taxon>Caryophanaceae</taxon>
        <taxon>Kurthia</taxon>
    </lineage>
</organism>
<dbReference type="PANTHER" id="PTHR30292:SF0">
    <property type="entry name" value="5-OXOPROLINASE SUBUNIT A"/>
    <property type="match status" value="1"/>
</dbReference>
<gene>
    <name evidence="1" type="primary">pxpA</name>
    <name evidence="2" type="ORF">AAF454_05235</name>
</gene>
<name>A0ABU9LJA0_9BACL</name>
<dbReference type="Pfam" id="PF03746">
    <property type="entry name" value="LamB_YcsF"/>
    <property type="match status" value="1"/>
</dbReference>
<dbReference type="RefSeq" id="WP_087680926.1">
    <property type="nucleotide sequence ID" value="NZ_BJOB01000049.1"/>
</dbReference>
<evidence type="ECO:0000313" key="2">
    <source>
        <dbReference type="EMBL" id="MEL5987814.1"/>
    </source>
</evidence>
<comment type="subunit">
    <text evidence="1">Forms a complex composed of PxpA, PxpB and PxpC.</text>
</comment>
<dbReference type="GeneID" id="97822245"/>
<dbReference type="EMBL" id="JBCEWA010000003">
    <property type="protein sequence ID" value="MEL5987814.1"/>
    <property type="molecule type" value="Genomic_DNA"/>
</dbReference>
<dbReference type="PANTHER" id="PTHR30292">
    <property type="entry name" value="UNCHARACTERIZED PROTEIN YBGL-RELATED"/>
    <property type="match status" value="1"/>
</dbReference>
<dbReference type="InterPro" id="IPR011330">
    <property type="entry name" value="Glyco_hydro/deAcase_b/a-brl"/>
</dbReference>
<accession>A0ABU9LJA0</accession>
<keyword evidence="1 2" id="KW-0378">Hydrolase</keyword>
<dbReference type="Proteomes" id="UP001398420">
    <property type="component" value="Unassembled WGS sequence"/>
</dbReference>
<comment type="similarity">
    <text evidence="1">Belongs to the LamB/PxpA family.</text>
</comment>
<dbReference type="InterPro" id="IPR005501">
    <property type="entry name" value="LamB/YcsF/PxpA-like"/>
</dbReference>
<dbReference type="NCBIfam" id="NF003816">
    <property type="entry name" value="PRK05406.1-5"/>
    <property type="match status" value="1"/>
</dbReference>
<comment type="function">
    <text evidence="1">Catalyzes the cleavage of 5-oxoproline to form L-glutamate coupled to the hydrolysis of ATP to ADP and inorganic phosphate.</text>
</comment>
<keyword evidence="3" id="KW-1185">Reference proteome</keyword>
<sequence>MFQVDLNCDLGESFGAYKMGNDELILDYVTSANIACGFHAGDPHVMRKTVELALEKNVKIGAHPGFPDLVGFGRNAMHLSPHEVFNIVTYQIGALQALTTAFGGKLEHVKPHGALYNLAAKDESLSTAIAEAIYAVNPEFVLYGLSGSELIKAGEKIGLKTASEVFSDRTYQADGSLTSRTLPNALITDDHQAVEQVLNMITKGTVQTVQQTSYPIVANTVCIHGDGVHALQFAQFIHQRLTESGIQVTPFR</sequence>
<comment type="catalytic activity">
    <reaction evidence="1">
        <text>5-oxo-L-proline + ATP + 2 H2O = L-glutamate + ADP + phosphate + H(+)</text>
        <dbReference type="Rhea" id="RHEA:10348"/>
        <dbReference type="ChEBI" id="CHEBI:15377"/>
        <dbReference type="ChEBI" id="CHEBI:15378"/>
        <dbReference type="ChEBI" id="CHEBI:29985"/>
        <dbReference type="ChEBI" id="CHEBI:30616"/>
        <dbReference type="ChEBI" id="CHEBI:43474"/>
        <dbReference type="ChEBI" id="CHEBI:58402"/>
        <dbReference type="ChEBI" id="CHEBI:456216"/>
        <dbReference type="EC" id="3.5.2.9"/>
    </reaction>
</comment>
<dbReference type="EC" id="3.5.2.9" evidence="1"/>
<comment type="caution">
    <text evidence="2">The sequence shown here is derived from an EMBL/GenBank/DDBJ whole genome shotgun (WGS) entry which is preliminary data.</text>
</comment>
<dbReference type="NCBIfam" id="NF003814">
    <property type="entry name" value="PRK05406.1-3"/>
    <property type="match status" value="1"/>
</dbReference>
<dbReference type="Gene3D" id="3.20.20.370">
    <property type="entry name" value="Glycoside hydrolase/deacetylase"/>
    <property type="match status" value="1"/>
</dbReference>
<dbReference type="HAMAP" id="MF_00691">
    <property type="entry name" value="PxpA"/>
    <property type="match status" value="1"/>
</dbReference>